<dbReference type="PANTHER" id="PTHR21021">
    <property type="entry name" value="GAF/PUTATIVE CYTOSKELETAL PROTEIN"/>
    <property type="match status" value="1"/>
</dbReference>
<dbReference type="Pfam" id="PF04176">
    <property type="entry name" value="TIP41"/>
    <property type="match status" value="1"/>
</dbReference>
<organism evidence="2 3">
    <name type="scientific">Blepharisma stoltei</name>
    <dbReference type="NCBI Taxonomy" id="1481888"/>
    <lineage>
        <taxon>Eukaryota</taxon>
        <taxon>Sar</taxon>
        <taxon>Alveolata</taxon>
        <taxon>Ciliophora</taxon>
        <taxon>Postciliodesmatophora</taxon>
        <taxon>Heterotrichea</taxon>
        <taxon>Heterotrichida</taxon>
        <taxon>Blepharismidae</taxon>
        <taxon>Blepharisma</taxon>
    </lineage>
</organism>
<comment type="similarity">
    <text evidence="1">Belongs to the TIP41 family.</text>
</comment>
<evidence type="ECO:0000313" key="3">
    <source>
        <dbReference type="Proteomes" id="UP001162131"/>
    </source>
</evidence>
<gene>
    <name evidence="2" type="ORF">BSTOLATCC_MIC43517</name>
</gene>
<dbReference type="PANTHER" id="PTHR21021:SF16">
    <property type="entry name" value="TIP41-LIKE PROTEIN"/>
    <property type="match status" value="1"/>
</dbReference>
<evidence type="ECO:0000313" key="2">
    <source>
        <dbReference type="EMBL" id="CAG9327482.1"/>
    </source>
</evidence>
<dbReference type="GO" id="GO:0005829">
    <property type="term" value="C:cytosol"/>
    <property type="evidence" value="ECO:0007669"/>
    <property type="project" value="TreeGrafter"/>
</dbReference>
<evidence type="ECO:0008006" key="4">
    <source>
        <dbReference type="Google" id="ProtNLM"/>
    </source>
</evidence>
<comment type="caution">
    <text evidence="2">The sequence shown here is derived from an EMBL/GenBank/DDBJ whole genome shotgun (WGS) entry which is preliminary data.</text>
</comment>
<keyword evidence="3" id="KW-1185">Reference proteome</keyword>
<name>A0AAU9K2R0_9CILI</name>
<evidence type="ECO:0000256" key="1">
    <source>
        <dbReference type="ARBA" id="ARBA00006658"/>
    </source>
</evidence>
<dbReference type="AlphaFoldDB" id="A0AAU9K2R0"/>
<dbReference type="GO" id="GO:0031929">
    <property type="term" value="P:TOR signaling"/>
    <property type="evidence" value="ECO:0007669"/>
    <property type="project" value="TreeGrafter"/>
</dbReference>
<proteinExistence type="inferred from homology"/>
<reference evidence="2" key="1">
    <citation type="submission" date="2021-09" db="EMBL/GenBank/DDBJ databases">
        <authorList>
            <consortium name="AG Swart"/>
            <person name="Singh M."/>
            <person name="Singh A."/>
            <person name="Seah K."/>
            <person name="Emmerich C."/>
        </authorList>
    </citation>
    <scope>NUCLEOTIDE SEQUENCE</scope>
    <source>
        <strain evidence="2">ATCC30299</strain>
    </source>
</reference>
<sequence length="286" mass="33473">METYRAGSWDIEVFHGNYMKTDELSALGARLGIKIPDIVTKSYVCFKNSESKVAYRIDPEGALNMCSLSLRMQKLQTEGELYYDHINVIPEPVRVHHSGSWANKTLPKDSLFNEADSLQIQAKEFDPGCDWTYSSPYKGELLQIDLSPQIDLKFRETNENIPLEMLGVDNPILWSTDILLYEDELNDNGHSRFNFRIRCMEDCFFALIRSYLRVDHVIVRIIDTQIFHKFSERKILREFQLKEADFDALRSSGFDISPQWLIDPYQSDIVYQFLPLKFSFKDYLEY</sequence>
<dbReference type="Proteomes" id="UP001162131">
    <property type="component" value="Unassembled WGS sequence"/>
</dbReference>
<dbReference type="InterPro" id="IPR051330">
    <property type="entry name" value="Phosphatase_reg/MetRdx"/>
</dbReference>
<dbReference type="InterPro" id="IPR007303">
    <property type="entry name" value="TIP41-like"/>
</dbReference>
<accession>A0AAU9K2R0</accession>
<protein>
    <recommendedName>
        <fullName evidence="4">TIP41-like protein</fullName>
    </recommendedName>
</protein>
<dbReference type="EMBL" id="CAJZBQ010000043">
    <property type="protein sequence ID" value="CAG9327482.1"/>
    <property type="molecule type" value="Genomic_DNA"/>
</dbReference>